<dbReference type="Proteomes" id="UP001366166">
    <property type="component" value="Chromosome"/>
</dbReference>
<keyword evidence="1 8" id="KW-0963">Cytoplasm</keyword>
<evidence type="ECO:0000256" key="5">
    <source>
        <dbReference type="ARBA" id="ARBA00022741"/>
    </source>
</evidence>
<dbReference type="SUPFAM" id="SSF53633">
    <property type="entry name" value="Carbamate kinase-like"/>
    <property type="match status" value="1"/>
</dbReference>
<keyword evidence="3 8" id="KW-0641">Proline biosynthesis</keyword>
<protein>
    <recommendedName>
        <fullName evidence="8">Glutamate 5-kinase</fullName>
        <ecNumber evidence="8">2.7.2.11</ecNumber>
    </recommendedName>
    <alternativeName>
        <fullName evidence="8">Gamma-glutamyl kinase</fullName>
        <shortName evidence="8">GK</shortName>
    </alternativeName>
</protein>
<comment type="subcellular location">
    <subcellularLocation>
        <location evidence="8">Cytoplasm</location>
    </subcellularLocation>
</comment>
<dbReference type="GO" id="GO:0005829">
    <property type="term" value="C:cytosol"/>
    <property type="evidence" value="ECO:0007669"/>
    <property type="project" value="TreeGrafter"/>
</dbReference>
<dbReference type="SMART" id="SM00359">
    <property type="entry name" value="PUA"/>
    <property type="match status" value="1"/>
</dbReference>
<evidence type="ECO:0000256" key="4">
    <source>
        <dbReference type="ARBA" id="ARBA00022679"/>
    </source>
</evidence>
<evidence type="ECO:0000256" key="7">
    <source>
        <dbReference type="ARBA" id="ARBA00022840"/>
    </source>
</evidence>
<keyword evidence="6 8" id="KW-0418">Kinase</keyword>
<evidence type="ECO:0000256" key="2">
    <source>
        <dbReference type="ARBA" id="ARBA00022605"/>
    </source>
</evidence>
<dbReference type="InterPro" id="IPR001048">
    <property type="entry name" value="Asp/Glu/Uridylate_kinase"/>
</dbReference>
<dbReference type="HAMAP" id="MF_00456">
    <property type="entry name" value="ProB"/>
    <property type="match status" value="1"/>
</dbReference>
<dbReference type="InterPro" id="IPR036974">
    <property type="entry name" value="PUA_sf"/>
</dbReference>
<dbReference type="Gene3D" id="2.30.130.10">
    <property type="entry name" value="PUA domain"/>
    <property type="match status" value="1"/>
</dbReference>
<feature type="domain" description="PUA" evidence="9">
    <location>
        <begin position="282"/>
        <end position="365"/>
    </location>
</feature>
<accession>A0AAU9EEF0</accession>
<comment type="function">
    <text evidence="8">Catalyzes the transfer of a phosphate group to glutamate to form L-glutamate 5-phosphate.</text>
</comment>
<evidence type="ECO:0000256" key="3">
    <source>
        <dbReference type="ARBA" id="ARBA00022650"/>
    </source>
</evidence>
<evidence type="ECO:0000313" key="10">
    <source>
        <dbReference type="EMBL" id="BEQ15513.1"/>
    </source>
</evidence>
<gene>
    <name evidence="8 10" type="primary">proB</name>
    <name evidence="10" type="ORF">FAK_25790</name>
</gene>
<dbReference type="InterPro" id="IPR015947">
    <property type="entry name" value="PUA-like_sf"/>
</dbReference>
<dbReference type="PROSITE" id="PS50890">
    <property type="entry name" value="PUA"/>
    <property type="match status" value="1"/>
</dbReference>
<sequence>MSRAEIIEESRRVVVKVGSGVLTGPQGLDIARVADLAGQIARLRARGLQVVLVSSGAIATGAAHLRPGFTPSSIPEKQAAAAMGQARLMQAYEDAFAPHGVKVAQVLLTGGDLRRRKRYLNARNTLITLLGWGVLPIINENDTVAVAEIKLGDNDNLAATLTNLLGVDLLINLTNVNGVMDADPRKDPLAKRIPLVEKVTPKLLKAASSLPGSVGRGGVLSKVKAADKAGRCGAHTIVADGTRAGVIDELCAGQDLGTLFLPRSERLTRRKAWIAFDSEAVGELVVDEGAVRPLCEGGKSLLAAGIRQVRGDFLGGAAVRVVGPGEVVLGVGLTNYSAEELAAIKGLRSQEIESRLGYKDYDEVIHRDNLVVFDLEDGESVACLLSS</sequence>
<name>A0AAU9EEF0_9BACT</name>
<dbReference type="Gene3D" id="3.40.1160.10">
    <property type="entry name" value="Acetylglutamate kinase-like"/>
    <property type="match status" value="1"/>
</dbReference>
<dbReference type="PIRSF" id="PIRSF000729">
    <property type="entry name" value="GK"/>
    <property type="match status" value="1"/>
</dbReference>
<dbReference type="InterPro" id="IPR005715">
    <property type="entry name" value="Glu_5kinase/COase_Synthase"/>
</dbReference>
<dbReference type="Pfam" id="PF00696">
    <property type="entry name" value="AA_kinase"/>
    <property type="match status" value="1"/>
</dbReference>
<dbReference type="CDD" id="cd21157">
    <property type="entry name" value="PUA_G5K"/>
    <property type="match status" value="1"/>
</dbReference>
<comment type="catalytic activity">
    <reaction evidence="8">
        <text>L-glutamate + ATP = L-glutamyl 5-phosphate + ADP</text>
        <dbReference type="Rhea" id="RHEA:14877"/>
        <dbReference type="ChEBI" id="CHEBI:29985"/>
        <dbReference type="ChEBI" id="CHEBI:30616"/>
        <dbReference type="ChEBI" id="CHEBI:58274"/>
        <dbReference type="ChEBI" id="CHEBI:456216"/>
        <dbReference type="EC" id="2.7.2.11"/>
    </reaction>
</comment>
<dbReference type="EC" id="2.7.2.11" evidence="8"/>
<proteinExistence type="inferred from homology"/>
<dbReference type="PRINTS" id="PR00474">
    <property type="entry name" value="GLU5KINASE"/>
</dbReference>
<dbReference type="SUPFAM" id="SSF88697">
    <property type="entry name" value="PUA domain-like"/>
    <property type="match status" value="1"/>
</dbReference>
<dbReference type="InterPro" id="IPR002478">
    <property type="entry name" value="PUA"/>
</dbReference>
<dbReference type="GO" id="GO:0003723">
    <property type="term" value="F:RNA binding"/>
    <property type="evidence" value="ECO:0007669"/>
    <property type="project" value="InterPro"/>
</dbReference>
<keyword evidence="5 8" id="KW-0547">Nucleotide-binding</keyword>
<keyword evidence="11" id="KW-1185">Reference proteome</keyword>
<feature type="binding site" evidence="8">
    <location>
        <position position="55"/>
    </location>
    <ligand>
        <name>substrate</name>
    </ligand>
</feature>
<dbReference type="CDD" id="cd04242">
    <property type="entry name" value="AAK_G5K_ProB"/>
    <property type="match status" value="1"/>
</dbReference>
<comment type="pathway">
    <text evidence="8">Amino-acid biosynthesis; L-proline biosynthesis; L-glutamate 5-semialdehyde from L-glutamate: step 1/2.</text>
</comment>
<dbReference type="AlphaFoldDB" id="A0AAU9EEF0"/>
<feature type="binding site" evidence="8">
    <location>
        <position position="154"/>
    </location>
    <ligand>
        <name>substrate</name>
    </ligand>
</feature>
<dbReference type="GO" id="GO:0055129">
    <property type="term" value="P:L-proline biosynthetic process"/>
    <property type="evidence" value="ECO:0007669"/>
    <property type="project" value="UniProtKB-UniRule"/>
</dbReference>
<dbReference type="FunFam" id="3.40.1160.10:FF:000006">
    <property type="entry name" value="Glutamate 5-kinase"/>
    <property type="match status" value="1"/>
</dbReference>
<dbReference type="PANTHER" id="PTHR43654:SF1">
    <property type="entry name" value="ISOPENTENYL PHOSPHATE KINASE"/>
    <property type="match status" value="1"/>
</dbReference>
<dbReference type="KEGG" id="dmp:FAK_25790"/>
<organism evidence="10 11">
    <name type="scientific">Desulfoferula mesophila</name>
    <dbReference type="NCBI Taxonomy" id="3058419"/>
    <lineage>
        <taxon>Bacteria</taxon>
        <taxon>Pseudomonadati</taxon>
        <taxon>Thermodesulfobacteriota</taxon>
        <taxon>Desulfarculia</taxon>
        <taxon>Desulfarculales</taxon>
        <taxon>Desulfarculaceae</taxon>
        <taxon>Desulfoferula</taxon>
    </lineage>
</organism>
<evidence type="ECO:0000259" key="9">
    <source>
        <dbReference type="SMART" id="SM00359"/>
    </source>
</evidence>
<dbReference type="NCBIfam" id="TIGR01027">
    <property type="entry name" value="proB"/>
    <property type="match status" value="1"/>
</dbReference>
<dbReference type="GO" id="GO:0005524">
    <property type="term" value="F:ATP binding"/>
    <property type="evidence" value="ECO:0007669"/>
    <property type="project" value="UniProtKB-KW"/>
</dbReference>
<feature type="binding site" evidence="8">
    <location>
        <position position="16"/>
    </location>
    <ligand>
        <name>ATP</name>
        <dbReference type="ChEBI" id="CHEBI:30616"/>
    </ligand>
</feature>
<dbReference type="PANTHER" id="PTHR43654">
    <property type="entry name" value="GLUTAMATE 5-KINASE"/>
    <property type="match status" value="1"/>
</dbReference>
<evidence type="ECO:0000256" key="1">
    <source>
        <dbReference type="ARBA" id="ARBA00022490"/>
    </source>
</evidence>
<dbReference type="Pfam" id="PF01472">
    <property type="entry name" value="PUA"/>
    <property type="match status" value="1"/>
</dbReference>
<keyword evidence="4 8" id="KW-0808">Transferase</keyword>
<dbReference type="InterPro" id="IPR001057">
    <property type="entry name" value="Glu/AcGlu_kinase"/>
</dbReference>
<dbReference type="InterPro" id="IPR011529">
    <property type="entry name" value="Glu_5kinase"/>
</dbReference>
<dbReference type="GO" id="GO:0004349">
    <property type="term" value="F:glutamate 5-kinase activity"/>
    <property type="evidence" value="ECO:0007669"/>
    <property type="project" value="UniProtKB-UniRule"/>
</dbReference>
<reference evidence="11" key="1">
    <citation type="journal article" date="2023" name="Arch. Microbiol.">
        <title>Desulfoferula mesophilus gen. nov. sp. nov., a mesophilic sulfate-reducing bacterium isolated from a brackish lake sediment.</title>
        <authorList>
            <person name="Watanabe T."/>
            <person name="Yabe T."/>
            <person name="Tsuji J.M."/>
            <person name="Fukui M."/>
        </authorList>
    </citation>
    <scope>NUCLEOTIDE SEQUENCE [LARGE SCALE GENOMIC DNA]</scope>
    <source>
        <strain evidence="11">12FAK</strain>
    </source>
</reference>
<evidence type="ECO:0000256" key="8">
    <source>
        <dbReference type="HAMAP-Rule" id="MF_00456"/>
    </source>
</evidence>
<feature type="binding site" evidence="8">
    <location>
        <position position="142"/>
    </location>
    <ligand>
        <name>substrate</name>
    </ligand>
</feature>
<comment type="similarity">
    <text evidence="8">Belongs to the glutamate 5-kinase family.</text>
</comment>
<dbReference type="EMBL" id="AP028679">
    <property type="protein sequence ID" value="BEQ15513.1"/>
    <property type="molecule type" value="Genomic_DNA"/>
</dbReference>
<keyword evidence="7 8" id="KW-0067">ATP-binding</keyword>
<evidence type="ECO:0000256" key="6">
    <source>
        <dbReference type="ARBA" id="ARBA00022777"/>
    </source>
</evidence>
<dbReference type="InterPro" id="IPR041739">
    <property type="entry name" value="G5K_ProB"/>
</dbReference>
<comment type="caution">
    <text evidence="8">Lacks conserved residue(s) required for the propagation of feature annotation.</text>
</comment>
<dbReference type="InterPro" id="IPR036393">
    <property type="entry name" value="AceGlu_kinase-like_sf"/>
</dbReference>
<keyword evidence="2 8" id="KW-0028">Amino-acid biosynthesis</keyword>
<dbReference type="RefSeq" id="WP_338599993.1">
    <property type="nucleotide sequence ID" value="NZ_AP028679.1"/>
</dbReference>
<evidence type="ECO:0000313" key="11">
    <source>
        <dbReference type="Proteomes" id="UP001366166"/>
    </source>
</evidence>